<dbReference type="InterPro" id="IPR050528">
    <property type="entry name" value="L-type_Lectin-RKs"/>
</dbReference>
<evidence type="ECO:0000256" key="13">
    <source>
        <dbReference type="ARBA" id="ARBA00023180"/>
    </source>
</evidence>
<sequence>MKTEVVLLWVLLLFCERSLAQGQITNFSFPSFVADDNSLLKVDDVSFNGSFESFDINHRTYTTGLLDQECGRLLYKDKVRMVDRASGKAASFSTSFTFAFLQLDPNSTSCGSGMVFMFAARPNISAVEYTRRGKGMCTFDSTDTSPTNRVFAVKFDSALTNVSGISDPSDSNIGVVISSQGTTREHTYNLCGNNITQCHLLCGDKGDFSAWIDYDSAAHTLEVRFRNGSLASSGKPTNPVIRVSEVQLDDSILENEEMYVGFTGSTFWSREVHRIRAWNFNSTALPKSANPPRKLLEAGAIVGIGVAILGAALIGIFLLFRFKTKQREFSEKHKISSLSSSDTPRAFTYRELRRATKNFNDSELLSGGSFGDVFRGTLPSGTLVAVKRIKNNKEQGEESFLAEATSLRQIRHRNLLQLRGWCQAKEGLLLVYDYMSNGSLDKWLFHNDSGLCWNKRHFILAGVASGLAYLHEECMQCVLHRDIKSSNVMLDTDFNPYLGDFGLARLIDHHKLEKTTLLAGTLGYMAPEMHYTGRATKETDVYAFGILVLEVVCGRRPLARQVSVDPDDVVLLDIVWRAHEVGNILQVADPKLLASTTGKLAQFDPAVAGSQEHVTDMTTGGATSEEKKAIANALHVGLLCCLPNPSERPSIRVVSQWLKGSELGAMELPPLPTAIPYNQYSVTSSDGLKTSLSSNMSSFQTWALSEGTATT</sequence>
<dbReference type="Gene3D" id="3.30.200.20">
    <property type="entry name" value="Phosphorylase Kinase, domain 1"/>
    <property type="match status" value="1"/>
</dbReference>
<dbReference type="Gene3D" id="2.60.120.200">
    <property type="match status" value="1"/>
</dbReference>
<dbReference type="FunFam" id="3.30.200.20:FF:000162">
    <property type="entry name" value="Adenine nucleotide alpha hydrolase-like domain kinase"/>
    <property type="match status" value="1"/>
</dbReference>
<evidence type="ECO:0000256" key="3">
    <source>
        <dbReference type="ARBA" id="ARBA00010217"/>
    </source>
</evidence>
<evidence type="ECO:0000256" key="2">
    <source>
        <dbReference type="ARBA" id="ARBA00008536"/>
    </source>
</evidence>
<keyword evidence="5 14" id="KW-0812">Transmembrane</keyword>
<dbReference type="InterPro" id="IPR013320">
    <property type="entry name" value="ConA-like_dom_sf"/>
</dbReference>
<evidence type="ECO:0000256" key="8">
    <source>
        <dbReference type="ARBA" id="ARBA00022741"/>
    </source>
</evidence>
<name>A0A8T0II23_CERPU</name>
<dbReference type="InterPro" id="IPR000719">
    <property type="entry name" value="Prot_kinase_dom"/>
</dbReference>
<dbReference type="InterPro" id="IPR008271">
    <property type="entry name" value="Ser/Thr_kinase_AS"/>
</dbReference>
<dbReference type="SUPFAM" id="SSF56112">
    <property type="entry name" value="Protein kinase-like (PK-like)"/>
    <property type="match status" value="1"/>
</dbReference>
<accession>A0A8T0II23</accession>
<evidence type="ECO:0000256" key="5">
    <source>
        <dbReference type="ARBA" id="ARBA00022692"/>
    </source>
</evidence>
<evidence type="ECO:0000313" key="18">
    <source>
        <dbReference type="Proteomes" id="UP000822688"/>
    </source>
</evidence>
<keyword evidence="9" id="KW-0067">ATP-binding</keyword>
<dbReference type="GO" id="GO:0030246">
    <property type="term" value="F:carbohydrate binding"/>
    <property type="evidence" value="ECO:0007669"/>
    <property type="project" value="UniProtKB-KW"/>
</dbReference>
<evidence type="ECO:0000313" key="17">
    <source>
        <dbReference type="EMBL" id="KAG0582655.1"/>
    </source>
</evidence>
<organism evidence="17 18">
    <name type="scientific">Ceratodon purpureus</name>
    <name type="common">Fire moss</name>
    <name type="synonym">Dicranum purpureum</name>
    <dbReference type="NCBI Taxonomy" id="3225"/>
    <lineage>
        <taxon>Eukaryota</taxon>
        <taxon>Viridiplantae</taxon>
        <taxon>Streptophyta</taxon>
        <taxon>Embryophyta</taxon>
        <taxon>Bryophyta</taxon>
        <taxon>Bryophytina</taxon>
        <taxon>Bryopsida</taxon>
        <taxon>Dicranidae</taxon>
        <taxon>Pseudoditrichales</taxon>
        <taxon>Ditrichaceae</taxon>
        <taxon>Ceratodon</taxon>
    </lineage>
</organism>
<keyword evidence="10 14" id="KW-1133">Transmembrane helix</keyword>
<reference evidence="17" key="1">
    <citation type="submission" date="2020-06" db="EMBL/GenBank/DDBJ databases">
        <title>WGS assembly of Ceratodon purpureus strain R40.</title>
        <authorList>
            <person name="Carey S.B."/>
            <person name="Jenkins J."/>
            <person name="Shu S."/>
            <person name="Lovell J.T."/>
            <person name="Sreedasyam A."/>
            <person name="Maumus F."/>
            <person name="Tiley G.P."/>
            <person name="Fernandez-Pozo N."/>
            <person name="Barry K."/>
            <person name="Chen C."/>
            <person name="Wang M."/>
            <person name="Lipzen A."/>
            <person name="Daum C."/>
            <person name="Saski C.A."/>
            <person name="Payton A.C."/>
            <person name="Mcbreen J.C."/>
            <person name="Conrad R.E."/>
            <person name="Kollar L.M."/>
            <person name="Olsson S."/>
            <person name="Huttunen S."/>
            <person name="Landis J.B."/>
            <person name="Wickett N.J."/>
            <person name="Johnson M.G."/>
            <person name="Rensing S.A."/>
            <person name="Grimwood J."/>
            <person name="Schmutz J."/>
            <person name="Mcdaniel S.F."/>
        </authorList>
    </citation>
    <scope>NUCLEOTIDE SEQUENCE</scope>
    <source>
        <strain evidence="17">R40</strain>
    </source>
</reference>
<evidence type="ECO:0000256" key="6">
    <source>
        <dbReference type="ARBA" id="ARBA00022729"/>
    </source>
</evidence>
<comment type="subcellular location">
    <subcellularLocation>
        <location evidence="1">Cell membrane</location>
        <topology evidence="1">Single-pass type I membrane protein</topology>
    </subcellularLocation>
</comment>
<feature type="transmembrane region" description="Helical" evidence="14">
    <location>
        <begin position="298"/>
        <end position="320"/>
    </location>
</feature>
<dbReference type="SUPFAM" id="SSF49899">
    <property type="entry name" value="Concanavalin A-like lectins/glucanases"/>
    <property type="match status" value="1"/>
</dbReference>
<dbReference type="PROSITE" id="PS50011">
    <property type="entry name" value="PROTEIN_KINASE_DOM"/>
    <property type="match status" value="1"/>
</dbReference>
<dbReference type="GO" id="GO:0004674">
    <property type="term" value="F:protein serine/threonine kinase activity"/>
    <property type="evidence" value="ECO:0007669"/>
    <property type="project" value="UniProtKB-KW"/>
</dbReference>
<dbReference type="GO" id="GO:0002229">
    <property type="term" value="P:defense response to oomycetes"/>
    <property type="evidence" value="ECO:0007669"/>
    <property type="project" value="UniProtKB-ARBA"/>
</dbReference>
<evidence type="ECO:0000256" key="12">
    <source>
        <dbReference type="ARBA" id="ARBA00023170"/>
    </source>
</evidence>
<evidence type="ECO:0000256" key="7">
    <source>
        <dbReference type="ARBA" id="ARBA00022734"/>
    </source>
</evidence>
<dbReference type="Pfam" id="PF00139">
    <property type="entry name" value="Lectin_legB"/>
    <property type="match status" value="1"/>
</dbReference>
<comment type="similarity">
    <text evidence="2">In the N-terminal section; belongs to the leguminous lectin family.</text>
</comment>
<evidence type="ECO:0000256" key="1">
    <source>
        <dbReference type="ARBA" id="ARBA00004251"/>
    </source>
</evidence>
<evidence type="ECO:0000256" key="14">
    <source>
        <dbReference type="SAM" id="Phobius"/>
    </source>
</evidence>
<dbReference type="FunFam" id="1.10.510.10:FF:000240">
    <property type="entry name" value="Lectin-domain containing receptor kinase A4.3"/>
    <property type="match status" value="1"/>
</dbReference>
<keyword evidence="13" id="KW-0325">Glycoprotein</keyword>
<comment type="caution">
    <text evidence="17">The sequence shown here is derived from an EMBL/GenBank/DDBJ whole genome shotgun (WGS) entry which is preliminary data.</text>
</comment>
<keyword evidence="18" id="KW-1185">Reference proteome</keyword>
<evidence type="ECO:0000256" key="11">
    <source>
        <dbReference type="ARBA" id="ARBA00023136"/>
    </source>
</evidence>
<dbReference type="Proteomes" id="UP000822688">
    <property type="component" value="Chromosome 3"/>
</dbReference>
<evidence type="ECO:0000256" key="10">
    <source>
        <dbReference type="ARBA" id="ARBA00022989"/>
    </source>
</evidence>
<keyword evidence="8" id="KW-0547">Nucleotide-binding</keyword>
<evidence type="ECO:0000256" key="15">
    <source>
        <dbReference type="SAM" id="SignalP"/>
    </source>
</evidence>
<evidence type="ECO:0000256" key="9">
    <source>
        <dbReference type="ARBA" id="ARBA00022840"/>
    </source>
</evidence>
<dbReference type="PROSITE" id="PS00108">
    <property type="entry name" value="PROTEIN_KINASE_ST"/>
    <property type="match status" value="1"/>
</dbReference>
<keyword evidence="7" id="KW-0430">Lectin</keyword>
<gene>
    <name evidence="17" type="ORF">KC19_3G075600</name>
</gene>
<proteinExistence type="inferred from homology"/>
<dbReference type="InterPro" id="IPR001220">
    <property type="entry name" value="Legume_lectin_dom"/>
</dbReference>
<dbReference type="Pfam" id="PF00069">
    <property type="entry name" value="Pkinase"/>
    <property type="match status" value="1"/>
</dbReference>
<dbReference type="Gene3D" id="1.10.510.10">
    <property type="entry name" value="Transferase(Phosphotransferase) domain 1"/>
    <property type="match status" value="1"/>
</dbReference>
<evidence type="ECO:0000256" key="4">
    <source>
        <dbReference type="ARBA" id="ARBA00022475"/>
    </source>
</evidence>
<keyword evidence="12" id="KW-0675">Receptor</keyword>
<feature type="domain" description="Protein kinase" evidence="16">
    <location>
        <begin position="359"/>
        <end position="658"/>
    </location>
</feature>
<protein>
    <recommendedName>
        <fullName evidence="16">Protein kinase domain-containing protein</fullName>
    </recommendedName>
</protein>
<keyword evidence="6 15" id="KW-0732">Signal</keyword>
<feature type="signal peptide" evidence="15">
    <location>
        <begin position="1"/>
        <end position="22"/>
    </location>
</feature>
<dbReference type="PANTHER" id="PTHR27007">
    <property type="match status" value="1"/>
</dbReference>
<dbReference type="GO" id="GO:0005524">
    <property type="term" value="F:ATP binding"/>
    <property type="evidence" value="ECO:0007669"/>
    <property type="project" value="UniProtKB-KW"/>
</dbReference>
<keyword evidence="11 14" id="KW-0472">Membrane</keyword>
<feature type="chain" id="PRO_5035804316" description="Protein kinase domain-containing protein" evidence="15">
    <location>
        <begin position="23"/>
        <end position="711"/>
    </location>
</feature>
<evidence type="ECO:0000259" key="16">
    <source>
        <dbReference type="PROSITE" id="PS50011"/>
    </source>
</evidence>
<keyword evidence="4" id="KW-1003">Cell membrane</keyword>
<dbReference type="SMART" id="SM00220">
    <property type="entry name" value="S_TKc"/>
    <property type="match status" value="1"/>
</dbReference>
<dbReference type="InterPro" id="IPR011009">
    <property type="entry name" value="Kinase-like_dom_sf"/>
</dbReference>
<dbReference type="EMBL" id="CM026423">
    <property type="protein sequence ID" value="KAG0582655.1"/>
    <property type="molecule type" value="Genomic_DNA"/>
</dbReference>
<dbReference type="GO" id="GO:0005886">
    <property type="term" value="C:plasma membrane"/>
    <property type="evidence" value="ECO:0007669"/>
    <property type="project" value="UniProtKB-SubCell"/>
</dbReference>
<comment type="similarity">
    <text evidence="3">In the C-terminal section; belongs to the protein kinase superfamily. Ser/Thr protein kinase family.</text>
</comment>
<dbReference type="AlphaFoldDB" id="A0A8T0II23"/>